<protein>
    <submittedName>
        <fullName evidence="1">Uncharacterized protein</fullName>
    </submittedName>
</protein>
<dbReference type="Proteomes" id="UP000692954">
    <property type="component" value="Unassembled WGS sequence"/>
</dbReference>
<evidence type="ECO:0000313" key="2">
    <source>
        <dbReference type="Proteomes" id="UP000692954"/>
    </source>
</evidence>
<name>A0A8S1R3K4_9CILI</name>
<dbReference type="AlphaFoldDB" id="A0A8S1R3K4"/>
<sequence length="86" mass="10152">MIYLNVQNICIYTNFVNLIKSYIKPIKFNNWITVISRFLGTSAIKIISNRISCNNKTTEKVSKNTYNYIEFTQDQYITNKIIDVFL</sequence>
<comment type="caution">
    <text evidence="1">The sequence shown here is derived from an EMBL/GenBank/DDBJ whole genome shotgun (WGS) entry which is preliminary data.</text>
</comment>
<proteinExistence type="predicted"/>
<dbReference type="EMBL" id="CAJJDN010000135">
    <property type="protein sequence ID" value="CAD8121923.1"/>
    <property type="molecule type" value="Genomic_DNA"/>
</dbReference>
<gene>
    <name evidence="1" type="ORF">PSON_ATCC_30995.1.T1350066</name>
</gene>
<evidence type="ECO:0000313" key="1">
    <source>
        <dbReference type="EMBL" id="CAD8121923.1"/>
    </source>
</evidence>
<organism evidence="1 2">
    <name type="scientific">Paramecium sonneborni</name>
    <dbReference type="NCBI Taxonomy" id="65129"/>
    <lineage>
        <taxon>Eukaryota</taxon>
        <taxon>Sar</taxon>
        <taxon>Alveolata</taxon>
        <taxon>Ciliophora</taxon>
        <taxon>Intramacronucleata</taxon>
        <taxon>Oligohymenophorea</taxon>
        <taxon>Peniculida</taxon>
        <taxon>Parameciidae</taxon>
        <taxon>Paramecium</taxon>
    </lineage>
</organism>
<accession>A0A8S1R3K4</accession>
<reference evidence="1" key="1">
    <citation type="submission" date="2021-01" db="EMBL/GenBank/DDBJ databases">
        <authorList>
            <consortium name="Genoscope - CEA"/>
            <person name="William W."/>
        </authorList>
    </citation>
    <scope>NUCLEOTIDE SEQUENCE</scope>
</reference>
<keyword evidence="2" id="KW-1185">Reference proteome</keyword>